<comment type="caution">
    <text evidence="2">The sequence shown here is derived from an EMBL/GenBank/DDBJ whole genome shotgun (WGS) entry which is preliminary data.</text>
</comment>
<evidence type="ECO:0000313" key="3">
    <source>
        <dbReference type="Proteomes" id="UP000790347"/>
    </source>
</evidence>
<gene>
    <name evidence="2" type="ORF">DERF_009636</name>
</gene>
<dbReference type="AlphaFoldDB" id="A0A922HX24"/>
<evidence type="ECO:0000259" key="1">
    <source>
        <dbReference type="Pfam" id="PF25767"/>
    </source>
</evidence>
<reference evidence="2" key="1">
    <citation type="submission" date="2013-05" db="EMBL/GenBank/DDBJ databases">
        <authorList>
            <person name="Yim A.K.Y."/>
            <person name="Chan T.F."/>
            <person name="Ji K.M."/>
            <person name="Liu X.Y."/>
            <person name="Zhou J.W."/>
            <person name="Li R.Q."/>
            <person name="Yang K.Y."/>
            <person name="Li J."/>
            <person name="Li M."/>
            <person name="Law P.T.W."/>
            <person name="Wu Y.L."/>
            <person name="Cai Z.L."/>
            <person name="Qin H."/>
            <person name="Bao Y."/>
            <person name="Leung R.K.K."/>
            <person name="Ng P.K.S."/>
            <person name="Zou J."/>
            <person name="Zhong X.J."/>
            <person name="Ran P.X."/>
            <person name="Zhong N.S."/>
            <person name="Liu Z.G."/>
            <person name="Tsui S.K.W."/>
        </authorList>
    </citation>
    <scope>NUCLEOTIDE SEQUENCE</scope>
    <source>
        <strain evidence="2">Derf</strain>
        <tissue evidence="2">Whole organism</tissue>
    </source>
</reference>
<dbReference type="PANTHER" id="PTHR12658">
    <property type="entry name" value="BETA-TUBULIN COFACTOR D"/>
    <property type="match status" value="1"/>
</dbReference>
<dbReference type="GO" id="GO:0000226">
    <property type="term" value="P:microtubule cytoskeleton organization"/>
    <property type="evidence" value="ECO:0007669"/>
    <property type="project" value="TreeGrafter"/>
</dbReference>
<feature type="domain" description="Tubulin-folding cofactor D ARM repeats" evidence="1">
    <location>
        <begin position="295"/>
        <end position="530"/>
    </location>
</feature>
<sequence length="1148" mass="133462">MSHLLDPSLFSIKDKQYLKNDLIFILKFADDLLKNAKIISIDSVDDGDHNNTDNKDNIRQWLTKHEAHEEKIQKMFYNAQEEWRSVLPIVPYLMERYLQTLQMSQPKETIFDMTMDILRSLSICINPKRLARYWPTDVKWLIPVIKWTELYLDDHYDPSVHFSTANVLIIWLASAIKTPFDLSRFDRNQSDDEKTILRVEKIILKNFENYSLFSVLHLLIGSFYARHDCHNRLPDFITKLLSTIRSSDSTYSKLCALRILATLLKSVDRNRMLSHVDKIVATIVDSIDHDHEQFVKLAIKIYGRSILVHLKPSTEFKWRYRCGTRIIQELHNASKQSSIDVENINEETEDFDQDIPDYFENLIQLMLQNLVYKSTPVRFSSAKYLSTISSRLPAEYSEQIVQHILQYCHSNSEDHYWHGSCMALAEFVRRGLVSIDSMMPDIIRIVDDALFYEQIKGSFVSGSNVRDAACYICWSMARAYDGKSIAQFVAHLAPILLNVVCFDRQLNCRRAASAVIQELAGRTQQFPHWIDVIPRTEFHSLSQIEHTYLNIGFHFAITYEEFRPTIVDNLLSQKCIHWDPAIRRLASKTVAKIANHCPFYGQSYHDKFMQQFEQMIQIDLNHQHGLMLAASYLLNADESLQKQSHVIEQLLNKFSQQFHTLRHSGSTFGNNLIRESLLVFVEKAIPFLVEKDLSEIDQFLIDSIQMIDSNELIQSAAVNATCSFMQNIPIDHGCRFLHTLISMAKPNCDHFTMSTLAQFFGRHMSSSDIKSLPDVITMVNEIIVALVKFQEYWFENEIRRPETIADIAQCLLHITSYHYDRLLQNHSDSSRLVYTILLKCFDDHTITKKGDTGLIIRRACIQSCLNYVHCIDSDQLLNLIRLITSEAASNRGFTFRLSMQKLVTIFHFIRNDSRHHDLCQSLGLESNRILKLDNEIDSIEDLQLFQELLNLFHCDKLVIDLWRGLVLIVADPNLERHCKCIIDYIKDCRNDIRQKLLEQYLILAEANARCLRLSIPLLISMNTILIRLETCRQFQDNAAKFAWRASEKTSNPRKYFLACDIFCTLLVFGRINLVQGYLYVLLGHRLAVKIRSYTATQMYAAILSLDIDEPEKLSEIAEILQQTDWLELNEAKRERDKIRNLMKELPSS</sequence>
<name>A0A922HX24_DERFA</name>
<dbReference type="GO" id="GO:0016328">
    <property type="term" value="C:lateral plasma membrane"/>
    <property type="evidence" value="ECO:0007669"/>
    <property type="project" value="TreeGrafter"/>
</dbReference>
<dbReference type="Pfam" id="PF23579">
    <property type="entry name" value="ARM_TBCD"/>
    <property type="match status" value="1"/>
</dbReference>
<accession>A0A922HX24</accession>
<proteinExistence type="predicted"/>
<dbReference type="InterPro" id="IPR058033">
    <property type="entry name" value="ARM_TBCD_2nd"/>
</dbReference>
<dbReference type="GO" id="GO:0048487">
    <property type="term" value="F:beta-tubulin binding"/>
    <property type="evidence" value="ECO:0007669"/>
    <property type="project" value="InterPro"/>
</dbReference>
<dbReference type="SUPFAM" id="SSF48371">
    <property type="entry name" value="ARM repeat"/>
    <property type="match status" value="1"/>
</dbReference>
<dbReference type="GO" id="GO:0034333">
    <property type="term" value="P:adherens junction assembly"/>
    <property type="evidence" value="ECO:0007669"/>
    <property type="project" value="TreeGrafter"/>
</dbReference>
<dbReference type="GO" id="GO:0007021">
    <property type="term" value="P:tubulin complex assembly"/>
    <property type="evidence" value="ECO:0007669"/>
    <property type="project" value="InterPro"/>
</dbReference>
<organism evidence="2 3">
    <name type="scientific">Dermatophagoides farinae</name>
    <name type="common">American house dust mite</name>
    <dbReference type="NCBI Taxonomy" id="6954"/>
    <lineage>
        <taxon>Eukaryota</taxon>
        <taxon>Metazoa</taxon>
        <taxon>Ecdysozoa</taxon>
        <taxon>Arthropoda</taxon>
        <taxon>Chelicerata</taxon>
        <taxon>Arachnida</taxon>
        <taxon>Acari</taxon>
        <taxon>Acariformes</taxon>
        <taxon>Sarcoptiformes</taxon>
        <taxon>Astigmata</taxon>
        <taxon>Psoroptidia</taxon>
        <taxon>Analgoidea</taxon>
        <taxon>Pyroglyphidae</taxon>
        <taxon>Dermatophagoidinae</taxon>
        <taxon>Dermatophagoides</taxon>
    </lineage>
</organism>
<keyword evidence="3" id="KW-1185">Reference proteome</keyword>
<dbReference type="GO" id="GO:0070830">
    <property type="term" value="P:bicellular tight junction assembly"/>
    <property type="evidence" value="ECO:0007669"/>
    <property type="project" value="TreeGrafter"/>
</dbReference>
<evidence type="ECO:0000313" key="2">
    <source>
        <dbReference type="EMBL" id="KAH9511166.1"/>
    </source>
</evidence>
<dbReference type="EMBL" id="ASGP02000004">
    <property type="protein sequence ID" value="KAH9511166.1"/>
    <property type="molecule type" value="Genomic_DNA"/>
</dbReference>
<reference evidence="2" key="2">
    <citation type="journal article" date="2022" name="Res Sq">
        <title>Comparative Genomics Reveals Insights into the Divergent Evolution of Astigmatic Mites and Household Pest Adaptations.</title>
        <authorList>
            <person name="Xiong Q."/>
            <person name="Wan A.T.-Y."/>
            <person name="Liu X.-Y."/>
            <person name="Fung C.S.-H."/>
            <person name="Xiao X."/>
            <person name="Malainual N."/>
            <person name="Hou J."/>
            <person name="Wang L."/>
            <person name="Wang M."/>
            <person name="Yang K."/>
            <person name="Cui Y."/>
            <person name="Leung E."/>
            <person name="Nong W."/>
            <person name="Shin S.-K."/>
            <person name="Au S."/>
            <person name="Jeong K.Y."/>
            <person name="Chew F.T."/>
            <person name="Hui J."/>
            <person name="Leung T.F."/>
            <person name="Tungtrongchitr A."/>
            <person name="Zhong N."/>
            <person name="Liu Z."/>
            <person name="Tsui S."/>
        </authorList>
    </citation>
    <scope>NUCLEOTIDE SEQUENCE</scope>
    <source>
        <strain evidence="2">Derf</strain>
        <tissue evidence="2">Whole organism</tissue>
    </source>
</reference>
<dbReference type="GO" id="GO:0007023">
    <property type="term" value="P:post-chaperonin tubulin folding pathway"/>
    <property type="evidence" value="ECO:0007669"/>
    <property type="project" value="InterPro"/>
</dbReference>
<dbReference type="InterPro" id="IPR011989">
    <property type="entry name" value="ARM-like"/>
</dbReference>
<dbReference type="InterPro" id="IPR016024">
    <property type="entry name" value="ARM-type_fold"/>
</dbReference>
<dbReference type="GO" id="GO:0005096">
    <property type="term" value="F:GTPase activator activity"/>
    <property type="evidence" value="ECO:0007669"/>
    <property type="project" value="InterPro"/>
</dbReference>
<dbReference type="PANTHER" id="PTHR12658:SF0">
    <property type="entry name" value="TUBULIN-SPECIFIC CHAPERONE D"/>
    <property type="match status" value="1"/>
</dbReference>
<dbReference type="Gene3D" id="1.25.10.10">
    <property type="entry name" value="Leucine-rich Repeat Variant"/>
    <property type="match status" value="1"/>
</dbReference>
<dbReference type="Pfam" id="PF25767">
    <property type="entry name" value="ARM_TBCD_2nd"/>
    <property type="match status" value="1"/>
</dbReference>
<dbReference type="InterPro" id="IPR033162">
    <property type="entry name" value="TBCD"/>
</dbReference>
<dbReference type="Proteomes" id="UP000790347">
    <property type="component" value="Unassembled WGS sequence"/>
</dbReference>
<protein>
    <recommendedName>
        <fullName evidence="1">Tubulin-folding cofactor D ARM repeats domain-containing protein</fullName>
    </recommendedName>
</protein>